<dbReference type="AlphaFoldDB" id="A0A7T2GLH8"/>
<accession>A0A7T2GLH8</accession>
<proteinExistence type="predicted"/>
<dbReference type="EMBL" id="CP065592">
    <property type="protein sequence ID" value="QPQ56070.1"/>
    <property type="molecule type" value="Genomic_DNA"/>
</dbReference>
<organism evidence="1 2">
    <name type="scientific">Allosphingosinicella flava</name>
    <dbReference type="NCBI Taxonomy" id="2771430"/>
    <lineage>
        <taxon>Bacteria</taxon>
        <taxon>Pseudomonadati</taxon>
        <taxon>Pseudomonadota</taxon>
        <taxon>Alphaproteobacteria</taxon>
        <taxon>Sphingomonadales</taxon>
        <taxon>Sphingomonadaceae</taxon>
        <taxon>Allosphingosinicella</taxon>
    </lineage>
</organism>
<dbReference type="Proteomes" id="UP000594873">
    <property type="component" value="Chromosome"/>
</dbReference>
<reference evidence="1 2" key="1">
    <citation type="submission" date="2020-11" db="EMBL/GenBank/DDBJ databases">
        <title>Genome seq and assembly of Sphingosinicella sp.</title>
        <authorList>
            <person name="Chhetri G."/>
        </authorList>
    </citation>
    <scope>NUCLEOTIDE SEQUENCE [LARGE SCALE GENOMIC DNA]</scope>
    <source>
        <strain evidence="1 2">UDD2</strain>
    </source>
</reference>
<gene>
    <name evidence="1" type="ORF">IC614_05730</name>
</gene>
<sequence length="165" mass="17478">MTEKSARLNLPFLVPGQAQKEFFHNEALAQIDMMLCAAIEGDALSSPPSAPGIGRSWIVAPSAAGAWSGMEHAVACWTSGGWRFAMPAQGMAVWDKSRSLFRHWNGTAWSSGEWRVSKLIVDGNQVVGARLPPIESPAGGGIVDAEARQAIAAIRAALMSHGLIA</sequence>
<dbReference type="InterPro" id="IPR021251">
    <property type="entry name" value="DUF2793"/>
</dbReference>
<keyword evidence="2" id="KW-1185">Reference proteome</keyword>
<dbReference type="RefSeq" id="WP_200972930.1">
    <property type="nucleotide sequence ID" value="NZ_CP065592.1"/>
</dbReference>
<name>A0A7T2GLH8_9SPHN</name>
<evidence type="ECO:0000313" key="1">
    <source>
        <dbReference type="EMBL" id="QPQ56070.1"/>
    </source>
</evidence>
<dbReference type="KEGG" id="sflv:IC614_05730"/>
<evidence type="ECO:0000313" key="2">
    <source>
        <dbReference type="Proteomes" id="UP000594873"/>
    </source>
</evidence>
<protein>
    <submittedName>
        <fullName evidence="1">DUF2793 domain-containing protein</fullName>
    </submittedName>
</protein>
<dbReference type="Pfam" id="PF10983">
    <property type="entry name" value="DUF2793"/>
    <property type="match status" value="1"/>
</dbReference>